<keyword evidence="3" id="KW-1185">Reference proteome</keyword>
<dbReference type="RefSeq" id="XP_060324003.1">
    <property type="nucleotide sequence ID" value="XM_060478414.1"/>
</dbReference>
<protein>
    <recommendedName>
        <fullName evidence="4">JmjC domain-containing protein</fullName>
    </recommendedName>
</protein>
<gene>
    <name evidence="2" type="ORF">EV420DRAFT_1650104</name>
</gene>
<dbReference type="GeneID" id="85361962"/>
<dbReference type="Proteomes" id="UP001175211">
    <property type="component" value="Unassembled WGS sequence"/>
</dbReference>
<keyword evidence="1" id="KW-0812">Transmembrane</keyword>
<feature type="transmembrane region" description="Helical" evidence="1">
    <location>
        <begin position="231"/>
        <end position="252"/>
    </location>
</feature>
<proteinExistence type="predicted"/>
<accession>A0AA39MPJ0</accession>
<evidence type="ECO:0008006" key="4">
    <source>
        <dbReference type="Google" id="ProtNLM"/>
    </source>
</evidence>
<evidence type="ECO:0000313" key="2">
    <source>
        <dbReference type="EMBL" id="KAK0441498.1"/>
    </source>
</evidence>
<keyword evidence="1" id="KW-0472">Membrane</keyword>
<evidence type="ECO:0000313" key="3">
    <source>
        <dbReference type="Proteomes" id="UP001175211"/>
    </source>
</evidence>
<dbReference type="EMBL" id="JAUEPS010000070">
    <property type="protein sequence ID" value="KAK0441498.1"/>
    <property type="molecule type" value="Genomic_DNA"/>
</dbReference>
<reference evidence="2" key="1">
    <citation type="submission" date="2023-06" db="EMBL/GenBank/DDBJ databases">
        <authorList>
            <consortium name="Lawrence Berkeley National Laboratory"/>
            <person name="Ahrendt S."/>
            <person name="Sahu N."/>
            <person name="Indic B."/>
            <person name="Wong-Bajracharya J."/>
            <person name="Merenyi Z."/>
            <person name="Ke H.-M."/>
            <person name="Monk M."/>
            <person name="Kocsube S."/>
            <person name="Drula E."/>
            <person name="Lipzen A."/>
            <person name="Balint B."/>
            <person name="Henrissat B."/>
            <person name="Andreopoulos B."/>
            <person name="Martin F.M."/>
            <person name="Harder C.B."/>
            <person name="Rigling D."/>
            <person name="Ford K.L."/>
            <person name="Foster G.D."/>
            <person name="Pangilinan J."/>
            <person name="Papanicolaou A."/>
            <person name="Barry K."/>
            <person name="LaButti K."/>
            <person name="Viragh M."/>
            <person name="Koriabine M."/>
            <person name="Yan M."/>
            <person name="Riley R."/>
            <person name="Champramary S."/>
            <person name="Plett K.L."/>
            <person name="Tsai I.J."/>
            <person name="Slot J."/>
            <person name="Sipos G."/>
            <person name="Plett J."/>
            <person name="Nagy L.G."/>
            <person name="Grigoriev I.V."/>
        </authorList>
    </citation>
    <scope>NUCLEOTIDE SEQUENCE</scope>
    <source>
        <strain evidence="2">CCBAS 213</strain>
    </source>
</reference>
<organism evidence="2 3">
    <name type="scientific">Armillaria tabescens</name>
    <name type="common">Ringless honey mushroom</name>
    <name type="synonym">Agaricus tabescens</name>
    <dbReference type="NCBI Taxonomy" id="1929756"/>
    <lineage>
        <taxon>Eukaryota</taxon>
        <taxon>Fungi</taxon>
        <taxon>Dikarya</taxon>
        <taxon>Basidiomycota</taxon>
        <taxon>Agaricomycotina</taxon>
        <taxon>Agaricomycetes</taxon>
        <taxon>Agaricomycetidae</taxon>
        <taxon>Agaricales</taxon>
        <taxon>Marasmiineae</taxon>
        <taxon>Physalacriaceae</taxon>
        <taxon>Desarmillaria</taxon>
    </lineage>
</organism>
<comment type="caution">
    <text evidence="2">The sequence shown here is derived from an EMBL/GenBank/DDBJ whole genome shotgun (WGS) entry which is preliminary data.</text>
</comment>
<sequence>MCQLLSDQVTQWGRKKYPTCAFQLEWQQISCPVYQLPIIDVNLLTSIHVPDIRGGWQSLPSIDPNLLVSGQQGDFCRLPERKWSRSETSSSMHNVLKKAKFDPCFSFSPTGILLPEVWVPRTNSCVTFEYFPLVSNPEEQGKLALFEACYRIPTWLDPVILSMKFNEAFENPSQTMMAFKNANFHLYDTWAYPLDWSLRSLSEIGDIDQVHVLEGYDYQDVSMMEGLKKGVAFSTFSLCLVMILPSTTLYILHFNFISILLSHIHAFDNTSDPANEIYKREYLASATSFWFVARKGATTKVGTDSLGVATVIEVLCGCQMWYVFRHREPQEVEVQGEWEPGFIPDAKFWTAEIVLLEPGSVFYMRPNTHHAVVTLENSIVKGHHFYSMVTLSRTVWGWVHTCMFGDMGGLPFFELQHILLQMMIYFGVLVGDEGPECKDSHFPGLNNRGMLNFIALGNFCLFLPAFNSGPFKHNEEVTVTRKAIRAYLSIIQRLRDHHCLLLLDEHTFVNLHPLSAVRQLDIADFARTSAVQFAHSLILEGRRAFGLTASMFELTVRECLPIFLNINPNFFKIDERRRESLLLTRRTFWYRNSQWKLMCMW</sequence>
<dbReference type="SUPFAM" id="SSF51197">
    <property type="entry name" value="Clavaminate synthase-like"/>
    <property type="match status" value="1"/>
</dbReference>
<keyword evidence="1" id="KW-1133">Transmembrane helix</keyword>
<evidence type="ECO:0000256" key="1">
    <source>
        <dbReference type="SAM" id="Phobius"/>
    </source>
</evidence>
<dbReference type="AlphaFoldDB" id="A0AA39MPJ0"/>
<name>A0AA39MPJ0_ARMTA</name>
<dbReference type="Gene3D" id="2.60.120.650">
    <property type="entry name" value="Cupin"/>
    <property type="match status" value="1"/>
</dbReference>